<dbReference type="AlphaFoldDB" id="A0A4R2BA01"/>
<comment type="caution">
    <text evidence="2">The sequence shown here is derived from an EMBL/GenBank/DDBJ whole genome shotgun (WGS) entry which is preliminary data.</text>
</comment>
<dbReference type="Proteomes" id="UP000295689">
    <property type="component" value="Unassembled WGS sequence"/>
</dbReference>
<dbReference type="RefSeq" id="WP_132010222.1">
    <property type="nucleotide sequence ID" value="NZ_JABUHM010000013.1"/>
</dbReference>
<reference evidence="2 3" key="1">
    <citation type="journal article" date="2015" name="Stand. Genomic Sci.">
        <title>Genomic Encyclopedia of Bacterial and Archaeal Type Strains, Phase III: the genomes of soil and plant-associated and newly described type strains.</title>
        <authorList>
            <person name="Whitman W.B."/>
            <person name="Woyke T."/>
            <person name="Klenk H.P."/>
            <person name="Zhou Y."/>
            <person name="Lilburn T.G."/>
            <person name="Beck B.J."/>
            <person name="De Vos P."/>
            <person name="Vandamme P."/>
            <person name="Eisen J.A."/>
            <person name="Garrity G."/>
            <person name="Hugenholtz P."/>
            <person name="Kyrpides N.C."/>
        </authorList>
    </citation>
    <scope>NUCLEOTIDE SEQUENCE [LARGE SCALE GENOMIC DNA]</scope>
    <source>
        <strain evidence="2 3">CV53</strain>
    </source>
</reference>
<gene>
    <name evidence="2" type="ORF">EV146_111221</name>
</gene>
<dbReference type="Pfam" id="PF08241">
    <property type="entry name" value="Methyltransf_11"/>
    <property type="match status" value="1"/>
</dbReference>
<keyword evidence="3" id="KW-1185">Reference proteome</keyword>
<dbReference type="EMBL" id="SLVV01000011">
    <property type="protein sequence ID" value="TCN22379.1"/>
    <property type="molecule type" value="Genomic_DNA"/>
</dbReference>
<name>A0A4R2BA01_9BACI</name>
<dbReference type="InterPro" id="IPR029063">
    <property type="entry name" value="SAM-dependent_MTases_sf"/>
</dbReference>
<dbReference type="CDD" id="cd02440">
    <property type="entry name" value="AdoMet_MTases"/>
    <property type="match status" value="1"/>
</dbReference>
<dbReference type="GO" id="GO:0032259">
    <property type="term" value="P:methylation"/>
    <property type="evidence" value="ECO:0007669"/>
    <property type="project" value="UniProtKB-KW"/>
</dbReference>
<dbReference type="Gene3D" id="3.40.50.150">
    <property type="entry name" value="Vaccinia Virus protein VP39"/>
    <property type="match status" value="1"/>
</dbReference>
<accession>A0A4R2BA01</accession>
<sequence length="256" mass="28960">MDIIKKDSWNAGLYDTKHSFVSAFGEELIGWLNPLAGERILDLGCGTGDLAEKLDKAGVSVMGIDNSSNMVEQAYRKYPHIQFDVQDATNLSFKDEFDAVFSNAMLHWVKQPQKALQSIFQALKPGGRFVAEFGGKGNVKLITDEVIRQLNRLESDYNPHQFPWFFPSIGEYTSLMEEAGFRVILAQHFDRPTPLQGKDGLRNWIEMFASSMLGGLSEETIEEILLNSEEGLKNQLFQDGVWMADYKRIRVLGIKE</sequence>
<keyword evidence="2" id="KW-0489">Methyltransferase</keyword>
<feature type="domain" description="Methyltransferase type 11" evidence="1">
    <location>
        <begin position="41"/>
        <end position="130"/>
    </location>
</feature>
<keyword evidence="2" id="KW-0808">Transferase</keyword>
<evidence type="ECO:0000313" key="2">
    <source>
        <dbReference type="EMBL" id="TCN22379.1"/>
    </source>
</evidence>
<dbReference type="InterPro" id="IPR013216">
    <property type="entry name" value="Methyltransf_11"/>
</dbReference>
<keyword evidence="2" id="KW-0830">Ubiquinone</keyword>
<organism evidence="2 3">
    <name type="scientific">Mesobacillus foraminis</name>
    <dbReference type="NCBI Taxonomy" id="279826"/>
    <lineage>
        <taxon>Bacteria</taxon>
        <taxon>Bacillati</taxon>
        <taxon>Bacillota</taxon>
        <taxon>Bacilli</taxon>
        <taxon>Bacillales</taxon>
        <taxon>Bacillaceae</taxon>
        <taxon>Mesobacillus</taxon>
    </lineage>
</organism>
<proteinExistence type="predicted"/>
<dbReference type="SUPFAM" id="SSF53335">
    <property type="entry name" value="S-adenosyl-L-methionine-dependent methyltransferases"/>
    <property type="match status" value="1"/>
</dbReference>
<protein>
    <submittedName>
        <fullName evidence="2">Ubiquinone/menaquinone biosynthesis C-methylase UbiE</fullName>
    </submittedName>
</protein>
<evidence type="ECO:0000259" key="1">
    <source>
        <dbReference type="Pfam" id="PF08241"/>
    </source>
</evidence>
<evidence type="ECO:0000313" key="3">
    <source>
        <dbReference type="Proteomes" id="UP000295689"/>
    </source>
</evidence>
<dbReference type="PANTHER" id="PTHR43591">
    <property type="entry name" value="METHYLTRANSFERASE"/>
    <property type="match status" value="1"/>
</dbReference>
<dbReference type="GO" id="GO:0008757">
    <property type="term" value="F:S-adenosylmethionine-dependent methyltransferase activity"/>
    <property type="evidence" value="ECO:0007669"/>
    <property type="project" value="InterPro"/>
</dbReference>